<feature type="region of interest" description="Disordered" evidence="2">
    <location>
        <begin position="110"/>
        <end position="141"/>
    </location>
</feature>
<gene>
    <name evidence="3" type="ORF">H4219_002256</name>
</gene>
<sequence length="1288" mass="142893">MSQPSNSSTERTNKGDDPTPSRNEARLRLKSYYQIPSGKQEPQETEGKKLLNSVRSSRVSVLSPISSAFNMAFKAARGGGSAHSSARTVTKPVQSNTHNAAAHAPTVTVASSNKGTPLSEKKTGNIKRHSPASDSMTSQDFNPKSYLRRALRDKPIKELLIIDNQLVSGIRNIDSDMKTMVYENYSQFINATDAIKQVNQNLVVMDSEMTKLTKKVDGMVTRATEISGPLAQRSQKIHKLATTHKLLRKLQFLYDVPNQLSAFISRGELTAAAQLWARAQPLFDRYRQLGAFAGLERDGKAIVVNIESAVWSRWKNPETDLIEGVECVALLVMLSPERVGELWDAYIEIQSQKLLNLCHQLLQPSTQQLKPGSPASKPNGGGDGSQVQKISGQRLRSEKPMLILDNGLGIKHSTRRNSIAHVIESFNQMSKFNGTFLPMWNATLLGFLLQFIPPENRTCMNELISDDLKGIEGQDGNANSELQQRIRSFVDILSTPNVTKDSAGNKVRQPFVPAWQMMSKSEHEQAQSKLDVAIQKWAETYELAISPMLFILNRPLQNGANGIDYVDELILTARRHSLLVEVGRLGVTVENMVKEWQSTLIEAAIDQLMAALVGKITEYFQKIAFPPSARYSLLQRDDNTTFSRYRGSRVNRPHSFSSGTYLMMAQDQNTSGGDDNTNIWYHHRSSSPRQSLTRSLLPSQHHRRATSSASSPSLETSARPQRSRSFKTVNNTDSLNESTTTQESTRRHARMASGSFSYATSSPSRQIYATLPASPMLWAMKASTVAYEDQSPREFLTRLETWFIEHVLSTFSPLIESVAQHYISYVHSNPNPKPENQDSLSDKNTVSANNTASLSVIFSRLLSMLVLVTREHLNAWLSKNIRMEFFEMADIDGLGSPDTTDSHTKDIKTPLSACFDDSENSDPLIKLLLSQLCIDFDQSLTRNIYQFCEQALAVARDRGSNTNNNSQHSSRTNSLKDSSPLQTGLPSVFVTPTQQQRAAQGSNTLPKSTSVNSLPMHSPILEQPEIDHERIEITVDSDILSTKYHQIYDPVASFSLNTKACSESWRSSAQVLAQAYIKQTGYQLVVSYIDNVVTTAQSPGVSSPDGELSQDNRGSISVSQHWIDLCKVLKQIEADTIDLFYDSIFSSARTSAAQSTASANDEVSEPQTPAKLHRLVQNSGGGGDDDDDKKVVRNPSNLGLSEKKVKGPSTNKNPSKNTAFFSDFFSTIDELFGEHIDDQPLKAEDLKAVATHQASVKGFENEMPDPEVVNKVVKSAWYIVNDMPPKSN</sequence>
<evidence type="ECO:0000256" key="1">
    <source>
        <dbReference type="ARBA" id="ARBA00006080"/>
    </source>
</evidence>
<proteinExistence type="inferred from homology"/>
<feature type="region of interest" description="Disordered" evidence="2">
    <location>
        <begin position="958"/>
        <end position="1027"/>
    </location>
</feature>
<feature type="region of interest" description="Disordered" evidence="2">
    <location>
        <begin position="1"/>
        <end position="51"/>
    </location>
</feature>
<dbReference type="GO" id="GO:0048193">
    <property type="term" value="P:Golgi vesicle transport"/>
    <property type="evidence" value="ECO:0007669"/>
    <property type="project" value="TreeGrafter"/>
</dbReference>
<dbReference type="Pfam" id="PF08700">
    <property type="entry name" value="VPS51_Exo84_N"/>
    <property type="match status" value="1"/>
</dbReference>
<dbReference type="GO" id="GO:0005829">
    <property type="term" value="C:cytosol"/>
    <property type="evidence" value="ECO:0007669"/>
    <property type="project" value="GOC"/>
</dbReference>
<dbReference type="Proteomes" id="UP001150538">
    <property type="component" value="Unassembled WGS sequence"/>
</dbReference>
<evidence type="ECO:0000313" key="4">
    <source>
        <dbReference type="Proteomes" id="UP001150538"/>
    </source>
</evidence>
<feature type="region of interest" description="Disordered" evidence="2">
    <location>
        <begin position="1156"/>
        <end position="1216"/>
    </location>
</feature>
<feature type="compositionally biased region" description="Polar residues" evidence="2">
    <location>
        <begin position="960"/>
        <end position="1015"/>
    </location>
</feature>
<organism evidence="3 4">
    <name type="scientific">Mycoemilia scoparia</name>
    <dbReference type="NCBI Taxonomy" id="417184"/>
    <lineage>
        <taxon>Eukaryota</taxon>
        <taxon>Fungi</taxon>
        <taxon>Fungi incertae sedis</taxon>
        <taxon>Zoopagomycota</taxon>
        <taxon>Kickxellomycotina</taxon>
        <taxon>Kickxellomycetes</taxon>
        <taxon>Kickxellales</taxon>
        <taxon>Kickxellaceae</taxon>
        <taxon>Mycoemilia</taxon>
    </lineage>
</organism>
<dbReference type="OrthoDB" id="203678at2759"/>
<feature type="compositionally biased region" description="Low complexity" evidence="2">
    <location>
        <begin position="706"/>
        <end position="719"/>
    </location>
</feature>
<dbReference type="GO" id="GO:0000938">
    <property type="term" value="C:GARP complex"/>
    <property type="evidence" value="ECO:0007669"/>
    <property type="project" value="TreeGrafter"/>
</dbReference>
<reference evidence="3" key="1">
    <citation type="submission" date="2022-07" db="EMBL/GenBank/DDBJ databases">
        <title>Phylogenomic reconstructions and comparative analyses of Kickxellomycotina fungi.</title>
        <authorList>
            <person name="Reynolds N.K."/>
            <person name="Stajich J.E."/>
            <person name="Barry K."/>
            <person name="Grigoriev I.V."/>
            <person name="Crous P."/>
            <person name="Smith M.E."/>
        </authorList>
    </citation>
    <scope>NUCLEOTIDE SEQUENCE</scope>
    <source>
        <strain evidence="3">NBRC 100468</strain>
    </source>
</reference>
<evidence type="ECO:0008006" key="5">
    <source>
        <dbReference type="Google" id="ProtNLM"/>
    </source>
</evidence>
<name>A0A9W8A3T4_9FUNG</name>
<feature type="compositionally biased region" description="Polar residues" evidence="2">
    <location>
        <begin position="1"/>
        <end position="10"/>
    </location>
</feature>
<dbReference type="GO" id="GO:0016020">
    <property type="term" value="C:membrane"/>
    <property type="evidence" value="ECO:0007669"/>
    <property type="project" value="TreeGrafter"/>
</dbReference>
<protein>
    <recommendedName>
        <fullName evidence="5">Vacuolar protein sorting-associated protein 51 homolog</fullName>
    </recommendedName>
</protein>
<dbReference type="GO" id="GO:0042147">
    <property type="term" value="P:retrograde transport, endosome to Golgi"/>
    <property type="evidence" value="ECO:0007669"/>
    <property type="project" value="TreeGrafter"/>
</dbReference>
<dbReference type="EMBL" id="JANBPU010000034">
    <property type="protein sequence ID" value="KAJ1918997.1"/>
    <property type="molecule type" value="Genomic_DNA"/>
</dbReference>
<dbReference type="GO" id="GO:1990745">
    <property type="term" value="C:EARP complex"/>
    <property type="evidence" value="ECO:0007669"/>
    <property type="project" value="TreeGrafter"/>
</dbReference>
<evidence type="ECO:0000313" key="3">
    <source>
        <dbReference type="EMBL" id="KAJ1918997.1"/>
    </source>
</evidence>
<dbReference type="PANTHER" id="PTHR15954">
    <property type="entry name" value="VACUOLAR PROTEIN SORTING-ASSOCIATED PROTEIN 51 HOMOLOG"/>
    <property type="match status" value="1"/>
</dbReference>
<comment type="caution">
    <text evidence="3">The sequence shown here is derived from an EMBL/GenBank/DDBJ whole genome shotgun (WGS) entry which is preliminary data.</text>
</comment>
<dbReference type="GO" id="GO:0032456">
    <property type="term" value="P:endocytic recycling"/>
    <property type="evidence" value="ECO:0007669"/>
    <property type="project" value="TreeGrafter"/>
</dbReference>
<keyword evidence="4" id="KW-1185">Reference proteome</keyword>
<feature type="region of interest" description="Disordered" evidence="2">
    <location>
        <begin position="366"/>
        <end position="392"/>
    </location>
</feature>
<accession>A0A9W8A3T4</accession>
<evidence type="ECO:0000256" key="2">
    <source>
        <dbReference type="SAM" id="MobiDB-lite"/>
    </source>
</evidence>
<feature type="compositionally biased region" description="Polar residues" evidence="2">
    <location>
        <begin position="726"/>
        <end position="743"/>
    </location>
</feature>
<feature type="compositionally biased region" description="Basic and acidic residues" evidence="2">
    <location>
        <begin position="11"/>
        <end position="27"/>
    </location>
</feature>
<dbReference type="PANTHER" id="PTHR15954:SF4">
    <property type="entry name" value="VACUOLAR PROTEIN SORTING-ASSOCIATED PROTEIN 51 HOMOLOG"/>
    <property type="match status" value="1"/>
</dbReference>
<dbReference type="InterPro" id="IPR014812">
    <property type="entry name" value="Vps51"/>
</dbReference>
<feature type="region of interest" description="Disordered" evidence="2">
    <location>
        <begin position="666"/>
        <end position="760"/>
    </location>
</feature>
<dbReference type="GO" id="GO:0007030">
    <property type="term" value="P:Golgi organization"/>
    <property type="evidence" value="ECO:0007669"/>
    <property type="project" value="TreeGrafter"/>
</dbReference>
<feature type="compositionally biased region" description="Polar residues" evidence="2">
    <location>
        <begin position="687"/>
        <end position="698"/>
    </location>
</feature>
<feature type="compositionally biased region" description="Polar residues" evidence="2">
    <location>
        <begin position="666"/>
        <end position="679"/>
    </location>
</feature>
<comment type="similarity">
    <text evidence="1">Belongs to the VPS51 family.</text>
</comment>
<feature type="compositionally biased region" description="Polar residues" evidence="2">
    <location>
        <begin position="132"/>
        <end position="141"/>
    </location>
</feature>